<dbReference type="PANTHER" id="PTHR43609:SF1">
    <property type="entry name" value="ACETYL-COA HYDROLASE"/>
    <property type="match status" value="1"/>
</dbReference>
<evidence type="ECO:0000313" key="3">
    <source>
        <dbReference type="Proteomes" id="UP001549031"/>
    </source>
</evidence>
<dbReference type="InterPro" id="IPR037171">
    <property type="entry name" value="NagB/RpiA_transferase-like"/>
</dbReference>
<dbReference type="InterPro" id="IPR026888">
    <property type="entry name" value="AcetylCoA_hyd_C"/>
</dbReference>
<dbReference type="Pfam" id="PF13336">
    <property type="entry name" value="AcetylCoA_hyd_C"/>
    <property type="match status" value="1"/>
</dbReference>
<dbReference type="Proteomes" id="UP001549031">
    <property type="component" value="Unassembled WGS sequence"/>
</dbReference>
<proteinExistence type="predicted"/>
<keyword evidence="3" id="KW-1185">Reference proteome</keyword>
<name>A0ABV2H4D8_9HYPH</name>
<organism evidence="2 3">
    <name type="scientific">Pseudorhizobium tarimense</name>
    <dbReference type="NCBI Taxonomy" id="1079109"/>
    <lineage>
        <taxon>Bacteria</taxon>
        <taxon>Pseudomonadati</taxon>
        <taxon>Pseudomonadota</taxon>
        <taxon>Alphaproteobacteria</taxon>
        <taxon>Hyphomicrobiales</taxon>
        <taxon>Rhizobiaceae</taxon>
        <taxon>Rhizobium/Agrobacterium group</taxon>
        <taxon>Pseudorhizobium</taxon>
    </lineage>
</organism>
<sequence>MMNGIGGSGDFARNAYLSIFVTKSLAKDGRISSVVPIIPHVDHNEHDVDILITENGLRTCANLHRVSGRGRSSGTARTPTSATICKTTSTGLASATDIRRICWRRRFPSMSGPGRGEACHRNVDLAGDPVSPHLAKLQGRSI</sequence>
<dbReference type="Gene3D" id="3.40.1080.20">
    <property type="entry name" value="Acetyl-CoA hydrolase/transferase C-terminal domain"/>
    <property type="match status" value="1"/>
</dbReference>
<evidence type="ECO:0000313" key="2">
    <source>
        <dbReference type="EMBL" id="MET3585419.1"/>
    </source>
</evidence>
<gene>
    <name evidence="2" type="ORF">ABID21_001528</name>
</gene>
<dbReference type="PANTHER" id="PTHR43609">
    <property type="entry name" value="ACETYL-COA HYDROLASE"/>
    <property type="match status" value="1"/>
</dbReference>
<dbReference type="EMBL" id="JBEPLJ010000005">
    <property type="protein sequence ID" value="MET3585419.1"/>
    <property type="molecule type" value="Genomic_DNA"/>
</dbReference>
<protein>
    <recommendedName>
        <fullName evidence="1">Acetyl-CoA hydrolase/transferase C-terminal domain-containing protein</fullName>
    </recommendedName>
</protein>
<dbReference type="InterPro" id="IPR046433">
    <property type="entry name" value="ActCoA_hydro"/>
</dbReference>
<reference evidence="2 3" key="1">
    <citation type="submission" date="2024-06" db="EMBL/GenBank/DDBJ databases">
        <title>Genomic Encyclopedia of Type Strains, Phase IV (KMG-IV): sequencing the most valuable type-strain genomes for metagenomic binning, comparative biology and taxonomic classification.</title>
        <authorList>
            <person name="Goeker M."/>
        </authorList>
    </citation>
    <scope>NUCLEOTIDE SEQUENCE [LARGE SCALE GENOMIC DNA]</scope>
    <source>
        <strain evidence="2 3">DSM 105042</strain>
    </source>
</reference>
<dbReference type="SUPFAM" id="SSF100950">
    <property type="entry name" value="NagB/RpiA/CoA transferase-like"/>
    <property type="match status" value="1"/>
</dbReference>
<comment type="caution">
    <text evidence="2">The sequence shown here is derived from an EMBL/GenBank/DDBJ whole genome shotgun (WGS) entry which is preliminary data.</text>
</comment>
<dbReference type="InterPro" id="IPR038460">
    <property type="entry name" value="AcetylCoA_hyd_C_sf"/>
</dbReference>
<accession>A0ABV2H4D8</accession>
<feature type="domain" description="Acetyl-CoA hydrolase/transferase C-terminal" evidence="1">
    <location>
        <begin position="1"/>
        <end position="58"/>
    </location>
</feature>
<evidence type="ECO:0000259" key="1">
    <source>
        <dbReference type="Pfam" id="PF13336"/>
    </source>
</evidence>